<dbReference type="InterPro" id="IPR036451">
    <property type="entry name" value="CblAdoTrfase-like_sf"/>
</dbReference>
<dbReference type="NCBIfam" id="TIGR00636">
    <property type="entry name" value="PduO_Nterm"/>
    <property type="match status" value="1"/>
</dbReference>
<keyword evidence="3" id="KW-0808">Transferase</keyword>
<dbReference type="SUPFAM" id="SSF89028">
    <property type="entry name" value="Cobalamin adenosyltransferase-like"/>
    <property type="match status" value="1"/>
</dbReference>
<gene>
    <name evidence="7" type="ORF">METZ01_LOCUS9144</name>
</gene>
<keyword evidence="5" id="KW-0067">ATP-binding</keyword>
<evidence type="ECO:0000256" key="4">
    <source>
        <dbReference type="ARBA" id="ARBA00022741"/>
    </source>
</evidence>
<protein>
    <recommendedName>
        <fullName evidence="6">Cobalamin adenosyltransferase-like domain-containing protein</fullName>
    </recommendedName>
</protein>
<evidence type="ECO:0000256" key="3">
    <source>
        <dbReference type="ARBA" id="ARBA00022679"/>
    </source>
</evidence>
<dbReference type="InterPro" id="IPR016030">
    <property type="entry name" value="CblAdoTrfase-like"/>
</dbReference>
<dbReference type="Pfam" id="PF01923">
    <property type="entry name" value="Cob_adeno_trans"/>
    <property type="match status" value="1"/>
</dbReference>
<dbReference type="AlphaFoldDB" id="A0A381NP37"/>
<evidence type="ECO:0000259" key="6">
    <source>
        <dbReference type="Pfam" id="PF01923"/>
    </source>
</evidence>
<sequence length="179" mass="19326">MKLYTRTGDAGETGFLDGSRVAKSDPRVEAYGALDELNAILGVACTQTQEADILEILVAVQKDLMALGTQLADPNTHTASGIQKALLDDTDVQRLESWIDVLTTETPPLRRFIVPGGSSSAAALHLARTVCRRAERRMVALGAGQVKGPLLRYINRLSDLLFAAARVLNLRAGVSEPEW</sequence>
<evidence type="ECO:0000256" key="2">
    <source>
        <dbReference type="ARBA" id="ARBA00011233"/>
    </source>
</evidence>
<feature type="domain" description="Cobalamin adenosyltransferase-like" evidence="6">
    <location>
        <begin position="3"/>
        <end position="167"/>
    </location>
</feature>
<evidence type="ECO:0000256" key="5">
    <source>
        <dbReference type="ARBA" id="ARBA00022840"/>
    </source>
</evidence>
<proteinExistence type="inferred from homology"/>
<evidence type="ECO:0000313" key="7">
    <source>
        <dbReference type="EMBL" id="SUZ56290.1"/>
    </source>
</evidence>
<reference evidence="7" key="1">
    <citation type="submission" date="2018-05" db="EMBL/GenBank/DDBJ databases">
        <authorList>
            <person name="Lanie J.A."/>
            <person name="Ng W.-L."/>
            <person name="Kazmierczak K.M."/>
            <person name="Andrzejewski T.M."/>
            <person name="Davidsen T.M."/>
            <person name="Wayne K.J."/>
            <person name="Tettelin H."/>
            <person name="Glass J.I."/>
            <person name="Rusch D."/>
            <person name="Podicherti R."/>
            <person name="Tsui H.-C.T."/>
            <person name="Winkler M.E."/>
        </authorList>
    </citation>
    <scope>NUCLEOTIDE SEQUENCE</scope>
</reference>
<dbReference type="GO" id="GO:0009235">
    <property type="term" value="P:cobalamin metabolic process"/>
    <property type="evidence" value="ECO:0007669"/>
    <property type="project" value="UniProtKB-ARBA"/>
</dbReference>
<name>A0A381NP37_9ZZZZ</name>
<comment type="similarity">
    <text evidence="1">Belongs to the Cob(I)alamin adenosyltransferase family.</text>
</comment>
<accession>A0A381NP37</accession>
<dbReference type="GO" id="GO:0005524">
    <property type="term" value="F:ATP binding"/>
    <property type="evidence" value="ECO:0007669"/>
    <property type="project" value="UniProtKB-KW"/>
</dbReference>
<keyword evidence="4" id="KW-0547">Nucleotide-binding</keyword>
<dbReference type="GO" id="GO:0008817">
    <property type="term" value="F:corrinoid adenosyltransferase activity"/>
    <property type="evidence" value="ECO:0007669"/>
    <property type="project" value="TreeGrafter"/>
</dbReference>
<evidence type="ECO:0000256" key="1">
    <source>
        <dbReference type="ARBA" id="ARBA00007487"/>
    </source>
</evidence>
<dbReference type="EMBL" id="UINC01000492">
    <property type="protein sequence ID" value="SUZ56290.1"/>
    <property type="molecule type" value="Genomic_DNA"/>
</dbReference>
<dbReference type="FunFam" id="1.20.1200.10:FF:000001">
    <property type="entry name" value="Cob(I)yrinic acid a,c-diamide adenosyltransferase"/>
    <property type="match status" value="1"/>
</dbReference>
<comment type="subunit">
    <text evidence="2">Homotrimer.</text>
</comment>
<dbReference type="InterPro" id="IPR029499">
    <property type="entry name" value="PduO-typ"/>
</dbReference>
<dbReference type="Gene3D" id="1.20.1200.10">
    <property type="entry name" value="Cobalamin adenosyltransferase-like"/>
    <property type="match status" value="1"/>
</dbReference>
<organism evidence="7">
    <name type="scientific">marine metagenome</name>
    <dbReference type="NCBI Taxonomy" id="408172"/>
    <lineage>
        <taxon>unclassified sequences</taxon>
        <taxon>metagenomes</taxon>
        <taxon>ecological metagenomes</taxon>
    </lineage>
</organism>
<dbReference type="PANTHER" id="PTHR12213">
    <property type="entry name" value="CORRINOID ADENOSYLTRANSFERASE"/>
    <property type="match status" value="1"/>
</dbReference>
<dbReference type="PANTHER" id="PTHR12213:SF0">
    <property type="entry name" value="CORRINOID ADENOSYLTRANSFERASE MMAB"/>
    <property type="match status" value="1"/>
</dbReference>